<sequence length="473" mass="51664">MTISTEKLPARTKLSYGLGSVAFGIKEQGFNTFLLLYYNQVVGMPAAWVGAAIMIAMMVDAVADPLIGNYSDHLRSRWGRRHPFMYASAIPLAIAYFLLWSPPSASHEIQFVYLLLMSITVRIAISFYEIPSSALMAEFTSNYDERTSISTYRSVFLAVGMIAMPVFALHYILVPTADQPVGQLNATGYPIYGAIAAVVMLLSVLISSWGTHHRIPTLKAHQGTERATFAGLWAGMKTILLDRTFSSVLLCTFFFSVGAGLANTLGVYIRTYFWQLSAANIAVIVSAAVWGLFLALLVVHLSKRFGKKETVVALYGIALIAITLPVTLGLLGMMPTDNSELVSLLVVQEILLVMCVLAALILAGSMGADVADHFLLKTGKHMEGLMFSTMVMITKMVSGMGIFLSSAILSFIKFPEKATVASVDPHIIQQLGWIYVIGVGSMCFIAIVALSFYPITRASHEKILRDLKEREAN</sequence>
<feature type="transmembrane region" description="Helical" evidence="2">
    <location>
        <begin position="245"/>
        <end position="269"/>
    </location>
</feature>
<dbReference type="Proteomes" id="UP000244248">
    <property type="component" value="Unassembled WGS sequence"/>
</dbReference>
<dbReference type="GO" id="GO:0008643">
    <property type="term" value="P:carbohydrate transport"/>
    <property type="evidence" value="ECO:0007669"/>
    <property type="project" value="InterPro"/>
</dbReference>
<feature type="transmembrane region" description="Helical" evidence="2">
    <location>
        <begin position="384"/>
        <end position="412"/>
    </location>
</feature>
<dbReference type="AlphaFoldDB" id="A0A2T5MH20"/>
<evidence type="ECO:0000313" key="3">
    <source>
        <dbReference type="EMBL" id="PTU31882.1"/>
    </source>
</evidence>
<dbReference type="InterPro" id="IPR039672">
    <property type="entry name" value="MFS_2"/>
</dbReference>
<organism evidence="3 4">
    <name type="scientific">Stenotrophobium rhamnosiphilum</name>
    <dbReference type="NCBI Taxonomy" id="2029166"/>
    <lineage>
        <taxon>Bacteria</taxon>
        <taxon>Pseudomonadati</taxon>
        <taxon>Pseudomonadota</taxon>
        <taxon>Gammaproteobacteria</taxon>
        <taxon>Nevskiales</taxon>
        <taxon>Nevskiaceae</taxon>
        <taxon>Stenotrophobium</taxon>
    </lineage>
</organism>
<dbReference type="PANTHER" id="PTHR11328:SF28">
    <property type="entry name" value="MAJOR FACILITATOR SUPERFAMILY DOMAIN-CONTAINING PROTEIN 12"/>
    <property type="match status" value="1"/>
</dbReference>
<feature type="transmembrane region" description="Helical" evidence="2">
    <location>
        <begin position="151"/>
        <end position="174"/>
    </location>
</feature>
<feature type="transmembrane region" description="Helical" evidence="2">
    <location>
        <begin position="281"/>
        <end position="299"/>
    </location>
</feature>
<dbReference type="Gene3D" id="1.20.1250.20">
    <property type="entry name" value="MFS general substrate transporter like domains"/>
    <property type="match status" value="2"/>
</dbReference>
<accession>A0A2T5MH20</accession>
<keyword evidence="2" id="KW-1133">Transmembrane helix</keyword>
<comment type="caution">
    <text evidence="3">The sequence shown here is derived from an EMBL/GenBank/DDBJ whole genome shotgun (WGS) entry which is preliminary data.</text>
</comment>
<evidence type="ECO:0000256" key="1">
    <source>
        <dbReference type="ARBA" id="ARBA00009617"/>
    </source>
</evidence>
<proteinExistence type="inferred from homology"/>
<dbReference type="GO" id="GO:0005886">
    <property type="term" value="C:plasma membrane"/>
    <property type="evidence" value="ECO:0007669"/>
    <property type="project" value="TreeGrafter"/>
</dbReference>
<keyword evidence="2" id="KW-0812">Transmembrane</keyword>
<dbReference type="EMBL" id="QANS01000002">
    <property type="protein sequence ID" value="PTU31882.1"/>
    <property type="molecule type" value="Genomic_DNA"/>
</dbReference>
<dbReference type="Pfam" id="PF13347">
    <property type="entry name" value="MFS_2"/>
    <property type="match status" value="1"/>
</dbReference>
<keyword evidence="2" id="KW-0472">Membrane</keyword>
<evidence type="ECO:0000256" key="2">
    <source>
        <dbReference type="SAM" id="Phobius"/>
    </source>
</evidence>
<feature type="transmembrane region" description="Helical" evidence="2">
    <location>
        <begin position="341"/>
        <end position="363"/>
    </location>
</feature>
<dbReference type="GO" id="GO:0015293">
    <property type="term" value="F:symporter activity"/>
    <property type="evidence" value="ECO:0007669"/>
    <property type="project" value="InterPro"/>
</dbReference>
<reference evidence="3 4" key="1">
    <citation type="submission" date="2018-04" db="EMBL/GenBank/DDBJ databases">
        <title>Novel species isolated from glacier.</title>
        <authorList>
            <person name="Liu Q."/>
            <person name="Xin Y.-H."/>
        </authorList>
    </citation>
    <scope>NUCLEOTIDE SEQUENCE [LARGE SCALE GENOMIC DNA]</scope>
    <source>
        <strain evidence="3 4">GT1R17</strain>
    </source>
</reference>
<comment type="similarity">
    <text evidence="1">Belongs to the sodium:galactoside symporter (TC 2.A.2) family.</text>
</comment>
<feature type="transmembrane region" description="Helical" evidence="2">
    <location>
        <begin position="83"/>
        <end position="99"/>
    </location>
</feature>
<dbReference type="SUPFAM" id="SSF103473">
    <property type="entry name" value="MFS general substrate transporter"/>
    <property type="match status" value="1"/>
</dbReference>
<feature type="transmembrane region" description="Helical" evidence="2">
    <location>
        <begin position="311"/>
        <end position="335"/>
    </location>
</feature>
<evidence type="ECO:0008006" key="5">
    <source>
        <dbReference type="Google" id="ProtNLM"/>
    </source>
</evidence>
<feature type="transmembrane region" description="Helical" evidence="2">
    <location>
        <begin position="42"/>
        <end position="63"/>
    </location>
</feature>
<name>A0A2T5MH20_9GAMM</name>
<feature type="transmembrane region" description="Helical" evidence="2">
    <location>
        <begin position="432"/>
        <end position="455"/>
    </location>
</feature>
<dbReference type="RefSeq" id="WP_107939072.1">
    <property type="nucleotide sequence ID" value="NZ_QANS01000002.1"/>
</dbReference>
<evidence type="ECO:0000313" key="4">
    <source>
        <dbReference type="Proteomes" id="UP000244248"/>
    </source>
</evidence>
<dbReference type="InterPro" id="IPR036259">
    <property type="entry name" value="MFS_trans_sf"/>
</dbReference>
<feature type="transmembrane region" description="Helical" evidence="2">
    <location>
        <begin position="111"/>
        <end position="130"/>
    </location>
</feature>
<protein>
    <recommendedName>
        <fullName evidence="5">Sugar transporter</fullName>
    </recommendedName>
</protein>
<dbReference type="OrthoDB" id="181905at2"/>
<keyword evidence="4" id="KW-1185">Reference proteome</keyword>
<dbReference type="PANTHER" id="PTHR11328">
    <property type="entry name" value="MAJOR FACILITATOR SUPERFAMILY DOMAIN-CONTAINING PROTEIN"/>
    <property type="match status" value="1"/>
</dbReference>
<gene>
    <name evidence="3" type="ORF">CJD38_04130</name>
</gene>
<feature type="transmembrane region" description="Helical" evidence="2">
    <location>
        <begin position="189"/>
        <end position="209"/>
    </location>
</feature>